<accession>A0A565A5D9</accession>
<name>A0A565A5D9_PLAVI</name>
<dbReference type="Proteomes" id="UP000220605">
    <property type="component" value="Unassembled WGS sequence"/>
</dbReference>
<evidence type="ECO:0000256" key="1">
    <source>
        <dbReference type="SAM" id="Phobius"/>
    </source>
</evidence>
<gene>
    <name evidence="2" type="ORF">PVP01_0004710</name>
</gene>
<evidence type="ECO:0000313" key="2">
    <source>
        <dbReference type="EMBL" id="VUZ99757.1"/>
    </source>
</evidence>
<feature type="transmembrane region" description="Helical" evidence="1">
    <location>
        <begin position="342"/>
        <end position="361"/>
    </location>
</feature>
<keyword evidence="1" id="KW-0812">Transmembrane</keyword>
<keyword evidence="1" id="KW-0472">Membrane</keyword>
<dbReference type="VEuPathDB" id="PlasmoDB:PVX_101570"/>
<organism evidence="2">
    <name type="scientific">Plasmodium vivax</name>
    <name type="common">malaria parasite P. vivax</name>
    <dbReference type="NCBI Taxonomy" id="5855"/>
    <lineage>
        <taxon>Eukaryota</taxon>
        <taxon>Sar</taxon>
        <taxon>Alveolata</taxon>
        <taxon>Apicomplexa</taxon>
        <taxon>Aconoidasida</taxon>
        <taxon>Haemosporida</taxon>
        <taxon>Plasmodiidae</taxon>
        <taxon>Plasmodium</taxon>
        <taxon>Plasmodium (Plasmodium)</taxon>
    </lineage>
</organism>
<protein>
    <submittedName>
        <fullName evidence="2">VIR protein</fullName>
    </submittedName>
</protein>
<dbReference type="EMBL" id="FLZR02000013">
    <property type="protein sequence ID" value="VUZ99757.1"/>
    <property type="molecule type" value="Genomic_DNA"/>
</dbReference>
<sequence length="415" mass="49640">MTLKKIHDFVLHDNNKRIGSDHISDKYPEFLNYWLKHQLNVNNIHKDHHTYLYDHLKSNYSKFDEEEVLYYKIYDIEYYFNNINVLYLLYKKYVDIKDQQSKDCKKFLETSQENYNKALDICFQDGNDNLCKGLKSFNVFYKNHISEISKKCPGLEIPTLSELVLLNLVDDKGSKKQNIGYNLVQTNSDYSDMGLPKIERGIYPNLTGLLSYKYNIRFESDKNKNNCNLMKILHEFFKYCEKNNSNEHLLPFIQEFINEYYKKKQSEYEKIFQECSKTTSSEYCQIHKNCQENFNSDIEIIKQNPDNYIKHQKKNINKYSADTSSIANTLSMFLDFAANSKYSTTIISIMISFFLCFFFLYKFTPLSSIFRKEKKRKKIPLFFPERRVQDVKDDNIRHKNVKHKRGKIRFAYQPS</sequence>
<dbReference type="AlphaFoldDB" id="A0A565A5D9"/>
<proteinExistence type="predicted"/>
<keyword evidence="1" id="KW-1133">Transmembrane helix</keyword>
<dbReference type="OrthoDB" id="382559at2759"/>
<dbReference type="VEuPathDB" id="PlasmoDB:PVPAM_110057500"/>
<dbReference type="VEuPathDB" id="PlasmoDB:PVW1_000028000"/>
<dbReference type="VEuPathDB" id="PlasmoDB:PVP01_0004710"/>
<reference evidence="2" key="1">
    <citation type="submission" date="2016-07" db="EMBL/GenBank/DDBJ databases">
        <authorList>
            <consortium name="Pathogen Informatics"/>
        </authorList>
    </citation>
    <scope>NUCLEOTIDE SEQUENCE</scope>
</reference>